<dbReference type="InterPro" id="IPR050498">
    <property type="entry name" value="Ycf3"/>
</dbReference>
<dbReference type="Pfam" id="PF00515">
    <property type="entry name" value="TPR_1"/>
    <property type="match status" value="3"/>
</dbReference>
<proteinExistence type="predicted"/>
<evidence type="ECO:0000259" key="4">
    <source>
        <dbReference type="SMART" id="SM00954"/>
    </source>
</evidence>
<dbReference type="Gene3D" id="1.10.287.860">
    <property type="entry name" value="Nucleotidyltransferase"/>
    <property type="match status" value="1"/>
</dbReference>
<dbReference type="PROSITE" id="PS50005">
    <property type="entry name" value="TPR"/>
    <property type="match status" value="3"/>
</dbReference>
<dbReference type="Gene3D" id="1.25.40.10">
    <property type="entry name" value="Tetratricopeptide repeat domain"/>
    <property type="match status" value="2"/>
</dbReference>
<keyword evidence="7" id="KW-1185">Reference proteome</keyword>
<dbReference type="STRING" id="880073.Cabys_3772"/>
<dbReference type="CDD" id="cd05399">
    <property type="entry name" value="NT_Rel-Spo_like"/>
    <property type="match status" value="1"/>
</dbReference>
<dbReference type="SMART" id="SM00954">
    <property type="entry name" value="RelA_SpoT"/>
    <property type="match status" value="1"/>
</dbReference>
<keyword evidence="1" id="KW-0677">Repeat</keyword>
<evidence type="ECO:0000256" key="3">
    <source>
        <dbReference type="PROSITE-ProRule" id="PRU00339"/>
    </source>
</evidence>
<evidence type="ECO:0000313" key="7">
    <source>
        <dbReference type="Proteomes" id="UP000004671"/>
    </source>
</evidence>
<dbReference type="RefSeq" id="WP_006928041.1">
    <property type="nucleotide sequence ID" value="NZ_CM001402.1"/>
</dbReference>
<feature type="repeat" description="TPR" evidence="3">
    <location>
        <begin position="293"/>
        <end position="326"/>
    </location>
</feature>
<dbReference type="GO" id="GO:0015969">
    <property type="term" value="P:guanosine tetraphosphate metabolic process"/>
    <property type="evidence" value="ECO:0007669"/>
    <property type="project" value="InterPro"/>
</dbReference>
<organism evidence="6 7">
    <name type="scientific">Caldithrix abyssi DSM 13497</name>
    <dbReference type="NCBI Taxonomy" id="880073"/>
    <lineage>
        <taxon>Bacteria</taxon>
        <taxon>Pseudomonadati</taxon>
        <taxon>Calditrichota</taxon>
        <taxon>Calditrichia</taxon>
        <taxon>Calditrichales</taxon>
        <taxon>Calditrichaceae</taxon>
        <taxon>Caldithrix</taxon>
    </lineage>
</organism>
<dbReference type="PANTHER" id="PTHR44858:SF1">
    <property type="entry name" value="UDP-N-ACETYLGLUCOSAMINE--PEPTIDE N-ACETYLGLUCOSAMINYLTRANSFERASE SPINDLY-RELATED"/>
    <property type="match status" value="1"/>
</dbReference>
<dbReference type="PANTHER" id="PTHR44858">
    <property type="entry name" value="TETRATRICOPEPTIDE REPEAT PROTEIN 6"/>
    <property type="match status" value="1"/>
</dbReference>
<dbReference type="GO" id="GO:0016740">
    <property type="term" value="F:transferase activity"/>
    <property type="evidence" value="ECO:0007669"/>
    <property type="project" value="UniProtKB-KW"/>
</dbReference>
<dbReference type="Pfam" id="PF04607">
    <property type="entry name" value="RelA_SpoT"/>
    <property type="match status" value="1"/>
</dbReference>
<dbReference type="Proteomes" id="UP000183868">
    <property type="component" value="Chromosome"/>
</dbReference>
<dbReference type="InParanoid" id="H1XYU5"/>
<evidence type="ECO:0000256" key="2">
    <source>
        <dbReference type="ARBA" id="ARBA00022803"/>
    </source>
</evidence>
<dbReference type="PaxDb" id="880073-Calab_1341"/>
<sequence length="410" mass="48078">MESGIQLKPSVSERQRLLILYERYRHDYENNLNRLYRQVRKLLIKTDINFNIKYRLKSFDSYFQKLIRYRQKEVNPIIINDLIGMRIICPFLEDIEYVESIIRSHFKVIEIEHKSAGKPINEFSYESIHLTIELPEDQFNGFIPYSGRTCELQLRTILQDAWAEVEHELIYKANFTMLNEPIKRKLASLNATLTLSDIIFQEIRDYQKAIKTLREKCDYTMTQKILLPNGSVIPGNGHSAFEEIDLPAAIISKSSVEKQLFEALEAHSKQQFPKAIQIYSQLLRQKLKPAIRSIVYNHRGMAYFVLGEYEKAIKDFTQAYKFDSQNLRALNNRGLAYRMLKKYDLALKDFGHSLEIDAYQHEGYHMRALTYFDLQDFPKALADCNKALNLKPDYSPAQSLKNLIVSKMSF</sequence>
<name>H1XYU5_CALAY</name>
<protein>
    <submittedName>
        <fullName evidence="5">PpGpp synthetase catalytic domain-containing protein (RelA/SpoT-type nucleotidyltransferase)</fullName>
    </submittedName>
    <submittedName>
        <fullName evidence="6">RelA/SpoT domain protein</fullName>
    </submittedName>
</protein>
<reference evidence="6 7" key="1">
    <citation type="submission" date="2011-09" db="EMBL/GenBank/DDBJ databases">
        <title>The permanent draft genome of Caldithrix abyssi DSM 13497.</title>
        <authorList>
            <consortium name="US DOE Joint Genome Institute (JGI-PGF)"/>
            <person name="Lucas S."/>
            <person name="Han J."/>
            <person name="Lapidus A."/>
            <person name="Bruce D."/>
            <person name="Goodwin L."/>
            <person name="Pitluck S."/>
            <person name="Peters L."/>
            <person name="Kyrpides N."/>
            <person name="Mavromatis K."/>
            <person name="Ivanova N."/>
            <person name="Mikhailova N."/>
            <person name="Chertkov O."/>
            <person name="Detter J.C."/>
            <person name="Tapia R."/>
            <person name="Han C."/>
            <person name="Land M."/>
            <person name="Hauser L."/>
            <person name="Markowitz V."/>
            <person name="Cheng J.-F."/>
            <person name="Hugenholtz P."/>
            <person name="Woyke T."/>
            <person name="Wu D."/>
            <person name="Spring S."/>
            <person name="Brambilla E."/>
            <person name="Klenk H.-P."/>
            <person name="Eisen J.A."/>
        </authorList>
    </citation>
    <scope>NUCLEOTIDE SEQUENCE [LARGE SCALE GENOMIC DNA]</scope>
    <source>
        <strain evidence="6 7">DSM 13497</strain>
    </source>
</reference>
<dbReference type="InterPro" id="IPR043519">
    <property type="entry name" value="NT_sf"/>
</dbReference>
<evidence type="ECO:0000313" key="6">
    <source>
        <dbReference type="EMBL" id="EHO40964.1"/>
    </source>
</evidence>
<dbReference type="EMBL" id="CM001402">
    <property type="protein sequence ID" value="EHO40964.1"/>
    <property type="molecule type" value="Genomic_DNA"/>
</dbReference>
<dbReference type="AlphaFoldDB" id="H1XYU5"/>
<dbReference type="InterPro" id="IPR007685">
    <property type="entry name" value="RelA_SpoT"/>
</dbReference>
<dbReference type="InterPro" id="IPR011990">
    <property type="entry name" value="TPR-like_helical_dom_sf"/>
</dbReference>
<dbReference type="HOGENOM" id="CLU_676041_0_0_0"/>
<dbReference type="Proteomes" id="UP000004671">
    <property type="component" value="Chromosome"/>
</dbReference>
<dbReference type="Gene3D" id="3.30.460.10">
    <property type="entry name" value="Beta Polymerase, domain 2"/>
    <property type="match status" value="1"/>
</dbReference>
<evidence type="ECO:0000313" key="8">
    <source>
        <dbReference type="Proteomes" id="UP000183868"/>
    </source>
</evidence>
<reference evidence="5 8" key="2">
    <citation type="submission" date="2016-11" db="EMBL/GenBank/DDBJ databases">
        <title>Genomic analysis of Caldithrix abyssi and proposal of a novel bacterial phylum Caldithrichaeota.</title>
        <authorList>
            <person name="Kublanov I."/>
            <person name="Sigalova O."/>
            <person name="Gavrilov S."/>
            <person name="Lebedinsky A."/>
            <person name="Ivanova N."/>
            <person name="Daum C."/>
            <person name="Reddy T."/>
            <person name="Klenk H.P."/>
            <person name="Goker M."/>
            <person name="Reva O."/>
            <person name="Miroshnichenko M."/>
            <person name="Kyprides N."/>
            <person name="Woyke T."/>
            <person name="Gelfand M."/>
        </authorList>
    </citation>
    <scope>NUCLEOTIDE SEQUENCE [LARGE SCALE GENOMIC DNA]</scope>
    <source>
        <strain evidence="5 8">LF13</strain>
    </source>
</reference>
<keyword evidence="5" id="KW-0808">Transferase</keyword>
<dbReference type="PROSITE" id="PS50293">
    <property type="entry name" value="TPR_REGION"/>
    <property type="match status" value="1"/>
</dbReference>
<dbReference type="eggNOG" id="COG0457">
    <property type="taxonomic scope" value="Bacteria"/>
</dbReference>
<feature type="domain" description="RelA/SpoT" evidence="4">
    <location>
        <begin position="54"/>
        <end position="177"/>
    </location>
</feature>
<feature type="repeat" description="TPR" evidence="3">
    <location>
        <begin position="361"/>
        <end position="394"/>
    </location>
</feature>
<keyword evidence="2 3" id="KW-0802">TPR repeat</keyword>
<accession>H1XYU5</accession>
<dbReference type="InterPro" id="IPR019734">
    <property type="entry name" value="TPR_rpt"/>
</dbReference>
<gene>
    <name evidence="5" type="ORF">Cabys_3772</name>
    <name evidence="6" type="ORF">Calab_1341</name>
</gene>
<dbReference type="SMART" id="SM00028">
    <property type="entry name" value="TPR"/>
    <property type="match status" value="4"/>
</dbReference>
<dbReference type="KEGG" id="caby:Cabys_3772"/>
<dbReference type="eggNOG" id="COG2357">
    <property type="taxonomic scope" value="Bacteria"/>
</dbReference>
<dbReference type="SUPFAM" id="SSF48452">
    <property type="entry name" value="TPR-like"/>
    <property type="match status" value="1"/>
</dbReference>
<dbReference type="OrthoDB" id="9789634at2"/>
<evidence type="ECO:0000256" key="1">
    <source>
        <dbReference type="ARBA" id="ARBA00022737"/>
    </source>
</evidence>
<dbReference type="SUPFAM" id="SSF81301">
    <property type="entry name" value="Nucleotidyltransferase"/>
    <property type="match status" value="1"/>
</dbReference>
<evidence type="ECO:0000313" key="5">
    <source>
        <dbReference type="EMBL" id="APF20517.1"/>
    </source>
</evidence>
<dbReference type="EMBL" id="CP018099">
    <property type="protein sequence ID" value="APF20517.1"/>
    <property type="molecule type" value="Genomic_DNA"/>
</dbReference>
<feature type="repeat" description="TPR" evidence="3">
    <location>
        <begin position="327"/>
        <end position="360"/>
    </location>
</feature>